<evidence type="ECO:0000256" key="5">
    <source>
        <dbReference type="ARBA" id="ARBA00022737"/>
    </source>
</evidence>
<dbReference type="STRING" id="3641.A0A061FTG0"/>
<organism evidence="9 10">
    <name type="scientific">Theobroma cacao</name>
    <name type="common">Cacao</name>
    <name type="synonym">Cocoa</name>
    <dbReference type="NCBI Taxonomy" id="3641"/>
    <lineage>
        <taxon>Eukaryota</taxon>
        <taxon>Viridiplantae</taxon>
        <taxon>Streptophyta</taxon>
        <taxon>Embryophyta</taxon>
        <taxon>Tracheophyta</taxon>
        <taxon>Spermatophyta</taxon>
        <taxon>Magnoliopsida</taxon>
        <taxon>eudicotyledons</taxon>
        <taxon>Gunneridae</taxon>
        <taxon>Pentapetalae</taxon>
        <taxon>rosids</taxon>
        <taxon>malvids</taxon>
        <taxon>Malvales</taxon>
        <taxon>Malvaceae</taxon>
        <taxon>Byttnerioideae</taxon>
        <taxon>Theobroma</taxon>
    </lineage>
</organism>
<evidence type="ECO:0000313" key="9">
    <source>
        <dbReference type="EMBL" id="EOY20057.1"/>
    </source>
</evidence>
<evidence type="ECO:0000313" key="10">
    <source>
        <dbReference type="Proteomes" id="UP000026915"/>
    </source>
</evidence>
<dbReference type="SUPFAM" id="SSF48452">
    <property type="entry name" value="TPR-like"/>
    <property type="match status" value="2"/>
</dbReference>
<dbReference type="EMBL" id="CM001888">
    <property type="protein sequence ID" value="EOY20057.1"/>
    <property type="molecule type" value="Genomic_DNA"/>
</dbReference>
<dbReference type="OMA" id="RNHALWV"/>
<evidence type="ECO:0000256" key="3">
    <source>
        <dbReference type="ARBA" id="ARBA00022664"/>
    </source>
</evidence>
<keyword evidence="7" id="KW-0539">Nucleus</keyword>
<dbReference type="GO" id="GO:0000974">
    <property type="term" value="C:Prp19 complex"/>
    <property type="evidence" value="ECO:0000318"/>
    <property type="project" value="GO_Central"/>
</dbReference>
<dbReference type="Proteomes" id="UP000026915">
    <property type="component" value="Chromosome 10"/>
</dbReference>
<dbReference type="InParanoid" id="A0A061FTG0"/>
<comment type="subcellular location">
    <subcellularLocation>
        <location evidence="1">Nucleus</location>
    </subcellularLocation>
</comment>
<dbReference type="Gene3D" id="1.25.40.10">
    <property type="entry name" value="Tetratricopeptide repeat domain"/>
    <property type="match status" value="1"/>
</dbReference>
<feature type="domain" description="Pre-mRNA-splicing factor Syf1-like N-terminal HAT-repeats" evidence="8">
    <location>
        <begin position="48"/>
        <end position="194"/>
    </location>
</feature>
<dbReference type="PANTHER" id="PTHR11246">
    <property type="entry name" value="PRE-MRNA SPLICING FACTOR"/>
    <property type="match status" value="1"/>
</dbReference>
<dbReference type="SMART" id="SM00386">
    <property type="entry name" value="HAT"/>
    <property type="match status" value="6"/>
</dbReference>
<protein>
    <submittedName>
        <fullName evidence="9">Crooked neck protein / cell cycle protein, putative</fullName>
    </submittedName>
</protein>
<dbReference type="eggNOG" id="KOG1915">
    <property type="taxonomic scope" value="Eukaryota"/>
</dbReference>
<dbReference type="InterPro" id="IPR011990">
    <property type="entry name" value="TPR-like_helical_dom_sf"/>
</dbReference>
<evidence type="ECO:0000256" key="1">
    <source>
        <dbReference type="ARBA" id="ARBA00004123"/>
    </source>
</evidence>
<dbReference type="InterPro" id="IPR045075">
    <property type="entry name" value="Syf1-like"/>
</dbReference>
<dbReference type="GO" id="GO:0000398">
    <property type="term" value="P:mRNA splicing, via spliceosome"/>
    <property type="evidence" value="ECO:0000318"/>
    <property type="project" value="GO_Central"/>
</dbReference>
<accession>A0A061FTG0</accession>
<sequence>MDPSPEVKLPQVTAEQILLESREQQEAEIRAPKQKLTNSIELLEYHLLKFEDEISRESWNIDAWINYAKWRESLKDFMGARIVWHRAVKVNDQNCSLWLNYAKFEMKNKFFNHARDVWDRAVTVLPHVDVLWYKYIHMEEMLGNIGRARQIFERWMSWMPDQRVWLSYIDFELRCNEVVYARLIYERFVECHPKVGAWITYGKFEMRNGEIVREMNVYEQATEKLADEEDVEPLFIVFAEFEEQCKETERGRRIYKSALDHIPKGRAENLYGKFVAFEKQYGDKEGIEDAIGGKNPLNYDGGAVRYVTHHLLVPVAWIHHVTVLLQLQLFGFLNQAIRDCGSKTTGHATHYEEYIDYVFPEEKQSMNLKILEAAFKWKKHRISSDED</sequence>
<keyword evidence="10" id="KW-1185">Reference proteome</keyword>
<reference evidence="9 10" key="1">
    <citation type="journal article" date="2013" name="Genome Biol.">
        <title>The genome sequence of the most widely cultivated cacao type and its use to identify candidate genes regulating pod color.</title>
        <authorList>
            <person name="Motamayor J.C."/>
            <person name="Mockaitis K."/>
            <person name="Schmutz J."/>
            <person name="Haiminen N."/>
            <person name="Iii D.L."/>
            <person name="Cornejo O."/>
            <person name="Findley S.D."/>
            <person name="Zheng P."/>
            <person name="Utro F."/>
            <person name="Royaert S."/>
            <person name="Saski C."/>
            <person name="Jenkins J."/>
            <person name="Podicheti R."/>
            <person name="Zhao M."/>
            <person name="Scheffler B.E."/>
            <person name="Stack J.C."/>
            <person name="Feltus F.A."/>
            <person name="Mustiga G.M."/>
            <person name="Amores F."/>
            <person name="Phillips W."/>
            <person name="Marelli J.P."/>
            <person name="May G.D."/>
            <person name="Shapiro H."/>
            <person name="Ma J."/>
            <person name="Bustamante C.D."/>
            <person name="Schnell R.J."/>
            <person name="Main D."/>
            <person name="Gilbert D."/>
            <person name="Parida L."/>
            <person name="Kuhn D.N."/>
        </authorList>
    </citation>
    <scope>NUCLEOTIDE SEQUENCE [LARGE SCALE GENOMIC DNA]</scope>
    <source>
        <strain evidence="10">cv. Matina 1-6</strain>
    </source>
</reference>
<dbReference type="Pfam" id="PF23233">
    <property type="entry name" value="HAT_Syf1_CNRKL1_N"/>
    <property type="match status" value="1"/>
</dbReference>
<evidence type="ECO:0000256" key="6">
    <source>
        <dbReference type="ARBA" id="ARBA00023187"/>
    </source>
</evidence>
<evidence type="ECO:0000256" key="7">
    <source>
        <dbReference type="ARBA" id="ARBA00023242"/>
    </source>
</evidence>
<dbReference type="InterPro" id="IPR055433">
    <property type="entry name" value="HAT_Syf1-like_N"/>
</dbReference>
<evidence type="ECO:0000259" key="8">
    <source>
        <dbReference type="Pfam" id="PF23233"/>
    </source>
</evidence>
<dbReference type="GO" id="GO:0000245">
    <property type="term" value="P:spliceosomal complex assembly"/>
    <property type="evidence" value="ECO:0000318"/>
    <property type="project" value="GO_Central"/>
</dbReference>
<keyword evidence="6" id="KW-0508">mRNA splicing</keyword>
<dbReference type="PANTHER" id="PTHR11246:SF3">
    <property type="entry name" value="CROOKED NECK-LIKE PROTEIN 1"/>
    <property type="match status" value="1"/>
</dbReference>
<dbReference type="Gramene" id="EOY20057">
    <property type="protein sequence ID" value="EOY20057"/>
    <property type="gene ID" value="TCM_045455"/>
</dbReference>
<dbReference type="AlphaFoldDB" id="A0A061FTG0"/>
<gene>
    <name evidence="9" type="ORF">TCM_045455</name>
</gene>
<dbReference type="GO" id="GO:0071014">
    <property type="term" value="C:post-mRNA release spliceosomal complex"/>
    <property type="evidence" value="ECO:0000318"/>
    <property type="project" value="GO_Central"/>
</dbReference>
<keyword evidence="3" id="KW-0507">mRNA processing</keyword>
<dbReference type="HOGENOM" id="CLU_011554_2_0_1"/>
<dbReference type="GO" id="GO:0071007">
    <property type="term" value="C:U2-type catalytic step 2 spliceosome"/>
    <property type="evidence" value="ECO:0000318"/>
    <property type="project" value="GO_Central"/>
</dbReference>
<dbReference type="InterPro" id="IPR003107">
    <property type="entry name" value="HAT"/>
</dbReference>
<keyword evidence="4" id="KW-0747">Spliceosome</keyword>
<evidence type="ECO:0000256" key="2">
    <source>
        <dbReference type="ARBA" id="ARBA00008644"/>
    </source>
</evidence>
<name>A0A061FTG0_THECC</name>
<comment type="similarity">
    <text evidence="2">Belongs to the crooked-neck family.</text>
</comment>
<proteinExistence type="inferred from homology"/>
<evidence type="ECO:0000256" key="4">
    <source>
        <dbReference type="ARBA" id="ARBA00022728"/>
    </source>
</evidence>
<dbReference type="FunFam" id="1.25.40.10:FF:000048">
    <property type="entry name" value="Cell cycle control protein"/>
    <property type="match status" value="1"/>
</dbReference>
<keyword evidence="5" id="KW-0677">Repeat</keyword>